<dbReference type="Gene3D" id="3.60.15.10">
    <property type="entry name" value="Ribonuclease Z/Hydroxyacylglutathione hydrolase-like"/>
    <property type="match status" value="1"/>
</dbReference>
<keyword evidence="3" id="KW-0378">Hydrolase</keyword>
<feature type="domain" description="Metallo-beta-lactamase" evidence="2">
    <location>
        <begin position="12"/>
        <end position="191"/>
    </location>
</feature>
<proteinExistence type="inferred from homology"/>
<reference evidence="3 4" key="1">
    <citation type="journal article" date="2010" name="Stand. Genomic Sci.">
        <title>Complete genome sequence of Desulfarculus baarsii type strain (2st14).</title>
        <authorList>
            <person name="Sun H."/>
            <person name="Spring S."/>
            <person name="Lapidus A."/>
            <person name="Davenport K."/>
            <person name="Del Rio T.G."/>
            <person name="Tice H."/>
            <person name="Nolan M."/>
            <person name="Copeland A."/>
            <person name="Cheng J.F."/>
            <person name="Lucas S."/>
            <person name="Tapia R."/>
            <person name="Goodwin L."/>
            <person name="Pitluck S."/>
            <person name="Ivanova N."/>
            <person name="Pagani I."/>
            <person name="Mavromatis K."/>
            <person name="Ovchinnikova G."/>
            <person name="Pati A."/>
            <person name="Chen A."/>
            <person name="Palaniappan K."/>
            <person name="Hauser L."/>
            <person name="Chang Y.J."/>
            <person name="Jeffries C.D."/>
            <person name="Detter J.C."/>
            <person name="Han C."/>
            <person name="Rohde M."/>
            <person name="Brambilla E."/>
            <person name="Goker M."/>
            <person name="Woyke T."/>
            <person name="Bristow J."/>
            <person name="Eisen J.A."/>
            <person name="Markowitz V."/>
            <person name="Hugenholtz P."/>
            <person name="Kyrpides N.C."/>
            <person name="Klenk H.P."/>
            <person name="Land M."/>
        </authorList>
    </citation>
    <scope>NUCLEOTIDE SEQUENCE [LARGE SCALE GENOMIC DNA]</scope>
    <source>
        <strain evidence="4">ATCC 33931 / DSM 2075 / LMG 7858 / VKM B-1802 / 2st14</strain>
    </source>
</reference>
<evidence type="ECO:0000259" key="2">
    <source>
        <dbReference type="SMART" id="SM00849"/>
    </source>
</evidence>
<evidence type="ECO:0000313" key="3">
    <source>
        <dbReference type="EMBL" id="ADK83802.1"/>
    </source>
</evidence>
<dbReference type="HOGENOM" id="CLU_030571_2_4_7"/>
<dbReference type="KEGG" id="dbr:Deba_0428"/>
<evidence type="ECO:0000313" key="4">
    <source>
        <dbReference type="Proteomes" id="UP000009047"/>
    </source>
</evidence>
<dbReference type="EMBL" id="CP002085">
    <property type="protein sequence ID" value="ADK83802.1"/>
    <property type="molecule type" value="Genomic_DNA"/>
</dbReference>
<gene>
    <name evidence="3" type="ordered locus">Deba_0428</name>
</gene>
<dbReference type="InterPro" id="IPR001279">
    <property type="entry name" value="Metallo-B-lactamas"/>
</dbReference>
<dbReference type="AlphaFoldDB" id="E1QE16"/>
<dbReference type="eggNOG" id="COG0491">
    <property type="taxonomic scope" value="Bacteria"/>
</dbReference>
<dbReference type="InterPro" id="IPR036866">
    <property type="entry name" value="RibonucZ/Hydroxyglut_hydro"/>
</dbReference>
<accession>E1QE16</accession>
<name>E1QE16_DESB2</name>
<dbReference type="Proteomes" id="UP000009047">
    <property type="component" value="Chromosome"/>
</dbReference>
<dbReference type="PANTHER" id="PTHR42951">
    <property type="entry name" value="METALLO-BETA-LACTAMASE DOMAIN-CONTAINING"/>
    <property type="match status" value="1"/>
</dbReference>
<dbReference type="STRING" id="644282.Deba_0428"/>
<dbReference type="PANTHER" id="PTHR42951:SF4">
    <property type="entry name" value="ACYL-COENZYME A THIOESTERASE MBLAC2"/>
    <property type="match status" value="1"/>
</dbReference>
<sequence length="217" mass="22841">MVGGPEFSDPRDCLCYLAVGEKSRVLIDCGCGPSAGRIVSLAQRAAGAPPSHLLLTHAHIDHAGGAAQVKALCGCQVLIHRLEADVLAQGDGARSAADWYNMHLPPLTADVLLEGGEELDLGGGMILRIVHAPGHTPGSVCAWLESGGQRVLFGQDLHGPFSREFGSDLGQYAASMDALLELRADILCEGHYGVFGPAQSAAAFMRQQLAANLPRRR</sequence>
<dbReference type="GO" id="GO:0016787">
    <property type="term" value="F:hydrolase activity"/>
    <property type="evidence" value="ECO:0007669"/>
    <property type="project" value="UniProtKB-KW"/>
</dbReference>
<dbReference type="Pfam" id="PF00753">
    <property type="entry name" value="Lactamase_B"/>
    <property type="match status" value="1"/>
</dbReference>
<comment type="similarity">
    <text evidence="1">Belongs to the metallo-beta-lactamase superfamily. Class-B beta-lactamase family.</text>
</comment>
<protein>
    <submittedName>
        <fullName evidence="3">Zn-dependent hydrolase</fullName>
    </submittedName>
</protein>
<organism evidence="3 4">
    <name type="scientific">Desulfarculus baarsii (strain ATCC 33931 / DSM 2075 / LMG 7858 / VKM B-1802 / 2st14)</name>
    <dbReference type="NCBI Taxonomy" id="644282"/>
    <lineage>
        <taxon>Bacteria</taxon>
        <taxon>Pseudomonadati</taxon>
        <taxon>Thermodesulfobacteriota</taxon>
        <taxon>Desulfarculia</taxon>
        <taxon>Desulfarculales</taxon>
        <taxon>Desulfarculaceae</taxon>
        <taxon>Desulfarculus</taxon>
    </lineage>
</organism>
<dbReference type="InterPro" id="IPR050855">
    <property type="entry name" value="NDM-1-like"/>
</dbReference>
<dbReference type="SUPFAM" id="SSF56281">
    <property type="entry name" value="Metallo-hydrolase/oxidoreductase"/>
    <property type="match status" value="1"/>
</dbReference>
<keyword evidence="4" id="KW-1185">Reference proteome</keyword>
<dbReference type="GO" id="GO:0017001">
    <property type="term" value="P:antibiotic catabolic process"/>
    <property type="evidence" value="ECO:0007669"/>
    <property type="project" value="UniProtKB-ARBA"/>
</dbReference>
<evidence type="ECO:0000256" key="1">
    <source>
        <dbReference type="ARBA" id="ARBA00005250"/>
    </source>
</evidence>
<dbReference type="SMART" id="SM00849">
    <property type="entry name" value="Lactamase_B"/>
    <property type="match status" value="1"/>
</dbReference>